<feature type="compositionally biased region" description="Low complexity" evidence="1">
    <location>
        <begin position="44"/>
        <end position="54"/>
    </location>
</feature>
<dbReference type="RefSeq" id="XP_016495359.1">
    <property type="nucleotide sequence ID" value="XM_016639873.1"/>
</dbReference>
<feature type="compositionally biased region" description="Polar residues" evidence="1">
    <location>
        <begin position="181"/>
        <end position="193"/>
    </location>
</feature>
<feature type="region of interest" description="Disordered" evidence="1">
    <location>
        <begin position="233"/>
        <end position="260"/>
    </location>
</feature>
<dbReference type="PaxDb" id="4097-A0A1S4C2R7"/>
<dbReference type="OrthoDB" id="680110at2759"/>
<dbReference type="KEGG" id="nta:107814459"/>
<organism evidence="3">
    <name type="scientific">Nicotiana tabacum</name>
    <name type="common">Common tobacco</name>
    <dbReference type="NCBI Taxonomy" id="4097"/>
    <lineage>
        <taxon>Eukaryota</taxon>
        <taxon>Viridiplantae</taxon>
        <taxon>Streptophyta</taxon>
        <taxon>Embryophyta</taxon>
        <taxon>Tracheophyta</taxon>
        <taxon>Spermatophyta</taxon>
        <taxon>Magnoliopsida</taxon>
        <taxon>eudicotyledons</taxon>
        <taxon>Gunneridae</taxon>
        <taxon>Pentapetalae</taxon>
        <taxon>asterids</taxon>
        <taxon>lamiids</taxon>
        <taxon>Solanales</taxon>
        <taxon>Solanaceae</taxon>
        <taxon>Nicotianoideae</taxon>
        <taxon>Nicotianeae</taxon>
        <taxon>Nicotiana</taxon>
    </lineage>
</organism>
<dbReference type="OMA" id="FMYISNP"/>
<accession>A0A1S4C2R7</accession>
<feature type="region of interest" description="Disordered" evidence="1">
    <location>
        <begin position="42"/>
        <end position="67"/>
    </location>
</feature>
<feature type="compositionally biased region" description="Low complexity" evidence="1">
    <location>
        <begin position="204"/>
        <end position="214"/>
    </location>
</feature>
<sequence>MAATLVMVVSLAIVLGLVLVLLAELYCSLLIRQRRQLQMTPLNSSTSATAAQSSKEPPRQQQNQSTASTLSDFYAQGVLHAPRNFLIPAVTRNDKFDLEMQSSAQVSSIHHQVGLIFSSPHSHPFISNLSPKLVHQFPLQCSNIEGVDGGATKKQLVYISNPIYDNEACRPSKGDTLFETPDSSPSRLETIHSSGKDDNGSGQSSLSSPSSLPLTPMKKLPAVACSVSLRDARSLGTSGSSNSNNTSLSSASGSPCTSPS</sequence>
<dbReference type="AlphaFoldDB" id="A0A1S4C2R7"/>
<feature type="compositionally biased region" description="Low complexity" evidence="1">
    <location>
        <begin position="234"/>
        <end position="260"/>
    </location>
</feature>
<proteinExistence type="predicted"/>
<feature type="transmembrane region" description="Helical" evidence="2">
    <location>
        <begin position="6"/>
        <end position="31"/>
    </location>
</feature>
<gene>
    <name evidence="3" type="primary">LOC107814459</name>
</gene>
<evidence type="ECO:0000256" key="1">
    <source>
        <dbReference type="SAM" id="MobiDB-lite"/>
    </source>
</evidence>
<keyword evidence="2" id="KW-1133">Transmembrane helix</keyword>
<name>A0A1S4C2R7_TOBAC</name>
<evidence type="ECO:0000313" key="3">
    <source>
        <dbReference type="RefSeq" id="XP_016495359.1"/>
    </source>
</evidence>
<protein>
    <submittedName>
        <fullName evidence="3">Uncharacterized protein</fullName>
    </submittedName>
</protein>
<evidence type="ECO:0000256" key="2">
    <source>
        <dbReference type="SAM" id="Phobius"/>
    </source>
</evidence>
<keyword evidence="2" id="KW-0472">Membrane</keyword>
<reference evidence="3" key="1">
    <citation type="submission" date="2025-08" db="UniProtKB">
        <authorList>
            <consortium name="RefSeq"/>
        </authorList>
    </citation>
    <scope>IDENTIFICATION</scope>
</reference>
<feature type="region of interest" description="Disordered" evidence="1">
    <location>
        <begin position="170"/>
        <end position="216"/>
    </location>
</feature>
<keyword evidence="2" id="KW-0812">Transmembrane</keyword>